<keyword evidence="4" id="KW-1185">Reference proteome</keyword>
<organism evidence="3 4">
    <name type="scientific">Aureobasidium uvarum</name>
    <dbReference type="NCBI Taxonomy" id="2773716"/>
    <lineage>
        <taxon>Eukaryota</taxon>
        <taxon>Fungi</taxon>
        <taxon>Dikarya</taxon>
        <taxon>Ascomycota</taxon>
        <taxon>Pezizomycotina</taxon>
        <taxon>Dothideomycetes</taxon>
        <taxon>Dothideomycetidae</taxon>
        <taxon>Dothideales</taxon>
        <taxon>Saccotheciaceae</taxon>
        <taxon>Aureobasidium</taxon>
    </lineage>
</organism>
<dbReference type="EMBL" id="CAINUL010000018">
    <property type="protein sequence ID" value="CAD0114822.1"/>
    <property type="molecule type" value="Genomic_DNA"/>
</dbReference>
<evidence type="ECO:0000256" key="1">
    <source>
        <dbReference type="SAM" id="MobiDB-lite"/>
    </source>
</evidence>
<dbReference type="AlphaFoldDB" id="A0A9N8KRM6"/>
<sequence>MPAATQSQNAAGQRQVDSLESSYNQLCGGEDAQEWAEFEASLFRTYSGQTQTLGQDLFQSQHHEQGSAMIAGRQATLGDSLHEDDTLQHSEPSTNALLQQEQALANKGGEQSKREESMVEFHCPWIDCHSMCTEYSRNTDDPDSLPCAHTGCELEFATEEVWRKHVSIAHHNLLPRPQPIGEFDMEAAWEKIQA</sequence>
<proteinExistence type="predicted"/>
<evidence type="ECO:0000313" key="3">
    <source>
        <dbReference type="EMBL" id="CAD0114822.1"/>
    </source>
</evidence>
<protein>
    <recommendedName>
        <fullName evidence="2">C2H2-type domain-containing protein</fullName>
    </recommendedName>
</protein>
<gene>
    <name evidence="3" type="ORF">AWRI4620_LOCUS9077</name>
</gene>
<feature type="region of interest" description="Disordered" evidence="1">
    <location>
        <begin position="1"/>
        <end position="20"/>
    </location>
</feature>
<evidence type="ECO:0000313" key="4">
    <source>
        <dbReference type="Proteomes" id="UP000745764"/>
    </source>
</evidence>
<reference evidence="3" key="1">
    <citation type="submission" date="2020-06" db="EMBL/GenBank/DDBJ databases">
        <authorList>
            <person name="Onetto C."/>
        </authorList>
    </citation>
    <scope>NUCLEOTIDE SEQUENCE</scope>
</reference>
<comment type="caution">
    <text evidence="3">The sequence shown here is derived from an EMBL/GenBank/DDBJ whole genome shotgun (WGS) entry which is preliminary data.</text>
</comment>
<dbReference type="InterPro" id="IPR013087">
    <property type="entry name" value="Znf_C2H2_type"/>
</dbReference>
<name>A0A9N8KRM6_9PEZI</name>
<accession>A0A9N8KRM6</accession>
<dbReference type="PROSITE" id="PS00028">
    <property type="entry name" value="ZINC_FINGER_C2H2_1"/>
    <property type="match status" value="1"/>
</dbReference>
<feature type="domain" description="C2H2-type" evidence="2">
    <location>
        <begin position="147"/>
        <end position="171"/>
    </location>
</feature>
<dbReference type="Proteomes" id="UP000745764">
    <property type="component" value="Unassembled WGS sequence"/>
</dbReference>
<dbReference type="OrthoDB" id="3873760at2759"/>
<evidence type="ECO:0000259" key="2">
    <source>
        <dbReference type="PROSITE" id="PS00028"/>
    </source>
</evidence>